<dbReference type="EMBL" id="CP037899">
    <property type="protein sequence ID" value="QDQ42405.1"/>
    <property type="molecule type" value="Genomic_DNA"/>
</dbReference>
<reference evidence="5" key="3">
    <citation type="submission" date="2019-03" db="EMBL/GenBank/DDBJ databases">
        <title>Complete genome of Methylacidiphilum kamchatkense Kam1.</title>
        <authorList>
            <person name="Kruse T."/>
            <person name="Murarilal Ratnadevi C."/>
            <person name="Erikstad H.-A."/>
            <person name="Birkeland N.-K."/>
        </authorList>
    </citation>
    <scope>NUCLEOTIDE SEQUENCE [LARGE SCALE GENOMIC DNA]</scope>
    <source>
        <strain evidence="5">kam1</strain>
    </source>
</reference>
<dbReference type="AlphaFoldDB" id="A0A0C1RIT4"/>
<sequence>MKRKLSVLLLLLFFPIARGQQIDPLDSRNALNSSFQNGNINSNSSPQIAEEDAPPVIINGKKAEELTEDELLQFLQQKVRLIHQEDGQVEILRISPGYPLAIEFSEPIVGWEIGDGKLIHISKQGAKLILRSLDTTGDTSLLVFFQGNRTRIYHIFVESDFQKALSLIRVSPFSKNNSLMSTQLVAYSAGTDEEISSVKSVAQIIANYDLLVREGSLKPMDVSRIAIFKRSKITGFDYYYLYRFSSGLLAISFAWKNLYPYRVRLDESTLRVAIGQSRFIPDYVSLNKVILPPGGITSGFLIISNPPFSPDQPFSLIWKESKK</sequence>
<protein>
    <submittedName>
        <fullName evidence="3">Uncharacterized protein</fullName>
    </submittedName>
</protein>
<dbReference type="EMBL" id="JQNX01000008">
    <property type="protein sequence ID" value="KIE57972.1"/>
    <property type="molecule type" value="Genomic_DNA"/>
</dbReference>
<dbReference type="Proteomes" id="UP000031594">
    <property type="component" value="Unassembled WGS sequence"/>
</dbReference>
<name>A0A0C1RIT4_9BACT</name>
<dbReference type="RefSeq" id="WP_039722061.1">
    <property type="nucleotide sequence ID" value="NZ_CP037899.1"/>
</dbReference>
<dbReference type="KEGG" id="mkc:kam1_1177"/>
<evidence type="ECO:0000256" key="1">
    <source>
        <dbReference type="SAM" id="SignalP"/>
    </source>
</evidence>
<dbReference type="Proteomes" id="UP000315925">
    <property type="component" value="Chromosome"/>
</dbReference>
<dbReference type="OrthoDB" id="183897at2"/>
<reference evidence="2 4" key="1">
    <citation type="submission" date="2014-08" db="EMBL/GenBank/DDBJ databases">
        <title>Methylacidiphilum kamchatkense strain Kam1 draft genome sequence.</title>
        <authorList>
            <person name="Birkeland N.-K."/>
            <person name="Erikstad H.A."/>
        </authorList>
    </citation>
    <scope>NUCLEOTIDE SEQUENCE [LARGE SCALE GENOMIC DNA]</scope>
    <source>
        <strain evidence="2 4">Kam1</strain>
    </source>
</reference>
<keyword evidence="1" id="KW-0732">Signal</keyword>
<evidence type="ECO:0000313" key="5">
    <source>
        <dbReference type="Proteomes" id="UP000315925"/>
    </source>
</evidence>
<evidence type="ECO:0000313" key="4">
    <source>
        <dbReference type="Proteomes" id="UP000031594"/>
    </source>
</evidence>
<dbReference type="STRING" id="1202785.A946_10000"/>
<evidence type="ECO:0000313" key="2">
    <source>
        <dbReference type="EMBL" id="KIE57972.1"/>
    </source>
</evidence>
<evidence type="ECO:0000313" key="3">
    <source>
        <dbReference type="EMBL" id="QDQ42405.1"/>
    </source>
</evidence>
<gene>
    <name evidence="2" type="ORF">A946_10000</name>
    <name evidence="3" type="ORF">kam1_1177</name>
</gene>
<keyword evidence="4" id="KW-1185">Reference proteome</keyword>
<feature type="chain" id="PRO_5044541271" evidence="1">
    <location>
        <begin position="20"/>
        <end position="323"/>
    </location>
</feature>
<reference evidence="3" key="2">
    <citation type="journal article" date="2019" name="BMC Genomics">
        <title>Complete genome sequence analysis of the thermoacidophilic verrucomicrobial methanotroph 'Candidatus Methylacidiphilum kamchatkense' strain Kam1 and comparison with its closest relatives.</title>
        <authorList>
            <person name="Kruse T."/>
            <person name="Ratnadevi C.M."/>
            <person name="Erikstad H.A."/>
            <person name="Birkeland N.K."/>
        </authorList>
    </citation>
    <scope>NUCLEOTIDE SEQUENCE</scope>
    <source>
        <strain evidence="3">Kam1</strain>
    </source>
</reference>
<organism evidence="3 5">
    <name type="scientific">Methylacidiphilum kamchatkense Kam1</name>
    <dbReference type="NCBI Taxonomy" id="1202785"/>
    <lineage>
        <taxon>Bacteria</taxon>
        <taxon>Pseudomonadati</taxon>
        <taxon>Verrucomicrobiota</taxon>
        <taxon>Methylacidiphilae</taxon>
        <taxon>Methylacidiphilales</taxon>
        <taxon>Methylacidiphilaceae</taxon>
        <taxon>Methylacidiphilum (ex Ratnadevi et al. 2023)</taxon>
    </lineage>
</organism>
<accession>A0A0C1RIT4</accession>
<proteinExistence type="predicted"/>
<feature type="signal peptide" evidence="1">
    <location>
        <begin position="1"/>
        <end position="19"/>
    </location>
</feature>